<name>A0A433SPB8_ELYCH</name>
<feature type="compositionally biased region" description="Polar residues" evidence="1">
    <location>
        <begin position="216"/>
        <end position="227"/>
    </location>
</feature>
<proteinExistence type="predicted"/>
<feature type="compositionally biased region" description="Polar residues" evidence="1">
    <location>
        <begin position="166"/>
        <end position="182"/>
    </location>
</feature>
<feature type="region of interest" description="Disordered" evidence="1">
    <location>
        <begin position="216"/>
        <end position="285"/>
    </location>
</feature>
<dbReference type="Proteomes" id="UP000271974">
    <property type="component" value="Unassembled WGS sequence"/>
</dbReference>
<evidence type="ECO:0000313" key="3">
    <source>
        <dbReference type="Proteomes" id="UP000271974"/>
    </source>
</evidence>
<reference evidence="2 3" key="1">
    <citation type="submission" date="2019-01" db="EMBL/GenBank/DDBJ databases">
        <title>A draft genome assembly of the solar-powered sea slug Elysia chlorotica.</title>
        <authorList>
            <person name="Cai H."/>
            <person name="Li Q."/>
            <person name="Fang X."/>
            <person name="Li J."/>
            <person name="Curtis N.E."/>
            <person name="Altenburger A."/>
            <person name="Shibata T."/>
            <person name="Feng M."/>
            <person name="Maeda T."/>
            <person name="Schwartz J.A."/>
            <person name="Shigenobu S."/>
            <person name="Lundholm N."/>
            <person name="Nishiyama T."/>
            <person name="Yang H."/>
            <person name="Hasebe M."/>
            <person name="Li S."/>
            <person name="Pierce S.K."/>
            <person name="Wang J."/>
        </authorList>
    </citation>
    <scope>NUCLEOTIDE SEQUENCE [LARGE SCALE GENOMIC DNA]</scope>
    <source>
        <strain evidence="2">EC2010</strain>
        <tissue evidence="2">Whole organism of an adult</tissue>
    </source>
</reference>
<protein>
    <submittedName>
        <fullName evidence="2">Uncharacterized protein</fullName>
    </submittedName>
</protein>
<evidence type="ECO:0000313" key="2">
    <source>
        <dbReference type="EMBL" id="RUS71098.1"/>
    </source>
</evidence>
<evidence type="ECO:0000256" key="1">
    <source>
        <dbReference type="SAM" id="MobiDB-lite"/>
    </source>
</evidence>
<comment type="caution">
    <text evidence="2">The sequence shown here is derived from an EMBL/GenBank/DDBJ whole genome shotgun (WGS) entry which is preliminary data.</text>
</comment>
<accession>A0A433SPB8</accession>
<feature type="region of interest" description="Disordered" evidence="1">
    <location>
        <begin position="53"/>
        <end position="84"/>
    </location>
</feature>
<dbReference type="EMBL" id="RQTK01001274">
    <property type="protein sequence ID" value="RUS71098.1"/>
    <property type="molecule type" value="Genomic_DNA"/>
</dbReference>
<sequence length="285" mass="30507">MCGHLATFEDGAEQREDITGDSSGEISEECQTGIHNGANTNSHFLDSVDSAVNANTDTSSSEKPCEVISSAEENRLEEQSPQKRENLSLVSGLEQWLDQLKHQVNTGLDSDMNRLFLQATSQLKVIADKVMAGKVETKADSGAGRHTVSSTVSSKSQSPVKPTSSGSARYGSTTSANSDSSVKAQLMRQLENVQNHRLSPRQETASVSAQECLRTDLNSTSRQSTKPAETERCKVDLDKRKVGDTLSPGLEDLKPGPSLGRMDDSGEESLPTHLESGGQDRGVGG</sequence>
<feature type="region of interest" description="Disordered" evidence="1">
    <location>
        <begin position="1"/>
        <end position="27"/>
    </location>
</feature>
<feature type="compositionally biased region" description="Basic and acidic residues" evidence="1">
    <location>
        <begin position="228"/>
        <end position="243"/>
    </location>
</feature>
<keyword evidence="3" id="KW-1185">Reference proteome</keyword>
<gene>
    <name evidence="2" type="ORF">EGW08_021144</name>
</gene>
<feature type="compositionally biased region" description="Polar residues" evidence="1">
    <location>
        <begin position="53"/>
        <end position="62"/>
    </location>
</feature>
<dbReference type="AlphaFoldDB" id="A0A433SPB8"/>
<feature type="region of interest" description="Disordered" evidence="1">
    <location>
        <begin position="137"/>
        <end position="182"/>
    </location>
</feature>
<feature type="compositionally biased region" description="Low complexity" evidence="1">
    <location>
        <begin position="147"/>
        <end position="165"/>
    </location>
</feature>
<feature type="compositionally biased region" description="Basic and acidic residues" evidence="1">
    <location>
        <begin position="72"/>
        <end position="84"/>
    </location>
</feature>
<organism evidence="2 3">
    <name type="scientific">Elysia chlorotica</name>
    <name type="common">Eastern emerald elysia</name>
    <name type="synonym">Sea slug</name>
    <dbReference type="NCBI Taxonomy" id="188477"/>
    <lineage>
        <taxon>Eukaryota</taxon>
        <taxon>Metazoa</taxon>
        <taxon>Spiralia</taxon>
        <taxon>Lophotrochozoa</taxon>
        <taxon>Mollusca</taxon>
        <taxon>Gastropoda</taxon>
        <taxon>Heterobranchia</taxon>
        <taxon>Euthyneura</taxon>
        <taxon>Panpulmonata</taxon>
        <taxon>Sacoglossa</taxon>
        <taxon>Placobranchoidea</taxon>
        <taxon>Plakobranchidae</taxon>
        <taxon>Elysia</taxon>
    </lineage>
</organism>